<keyword evidence="3" id="KW-1185">Reference proteome</keyword>
<organism evidence="2 3">
    <name type="scientific">Rickenella mellea</name>
    <dbReference type="NCBI Taxonomy" id="50990"/>
    <lineage>
        <taxon>Eukaryota</taxon>
        <taxon>Fungi</taxon>
        <taxon>Dikarya</taxon>
        <taxon>Basidiomycota</taxon>
        <taxon>Agaricomycotina</taxon>
        <taxon>Agaricomycetes</taxon>
        <taxon>Hymenochaetales</taxon>
        <taxon>Rickenellaceae</taxon>
        <taxon>Rickenella</taxon>
    </lineage>
</organism>
<reference evidence="2 3" key="1">
    <citation type="submission" date="2018-06" db="EMBL/GenBank/DDBJ databases">
        <title>A transcriptomic atlas of mushroom development highlights an independent origin of complex multicellularity.</title>
        <authorList>
            <consortium name="DOE Joint Genome Institute"/>
            <person name="Krizsan K."/>
            <person name="Almasi E."/>
            <person name="Merenyi Z."/>
            <person name="Sahu N."/>
            <person name="Viragh M."/>
            <person name="Koszo T."/>
            <person name="Mondo S."/>
            <person name="Kiss B."/>
            <person name="Balint B."/>
            <person name="Kues U."/>
            <person name="Barry K."/>
            <person name="Hegedus J.C."/>
            <person name="Henrissat B."/>
            <person name="Johnson J."/>
            <person name="Lipzen A."/>
            <person name="Ohm R."/>
            <person name="Nagy I."/>
            <person name="Pangilinan J."/>
            <person name="Yan J."/>
            <person name="Xiong Y."/>
            <person name="Grigoriev I.V."/>
            <person name="Hibbett D.S."/>
            <person name="Nagy L.G."/>
        </authorList>
    </citation>
    <scope>NUCLEOTIDE SEQUENCE [LARGE SCALE GENOMIC DNA]</scope>
    <source>
        <strain evidence="2 3">SZMC22713</strain>
    </source>
</reference>
<feature type="region of interest" description="Disordered" evidence="1">
    <location>
        <begin position="221"/>
        <end position="242"/>
    </location>
</feature>
<dbReference type="VEuPathDB" id="FungiDB:BD410DRAFT_807996"/>
<dbReference type="AlphaFoldDB" id="A0A4Y7PP51"/>
<accession>A0A4Y7PP51</accession>
<dbReference type="EMBL" id="ML170239">
    <property type="protein sequence ID" value="TDL16622.1"/>
    <property type="molecule type" value="Genomic_DNA"/>
</dbReference>
<evidence type="ECO:0000256" key="1">
    <source>
        <dbReference type="SAM" id="MobiDB-lite"/>
    </source>
</evidence>
<gene>
    <name evidence="2" type="ORF">BD410DRAFT_807996</name>
</gene>
<feature type="region of interest" description="Disordered" evidence="1">
    <location>
        <begin position="153"/>
        <end position="192"/>
    </location>
</feature>
<sequence>MVALQYIHVWYPRGISARLPVRPAVAVVDDGEHMWRGWPYTLTRLLSFLPPPSPVRLTTSQTAQDHPGRYSVEVLELYDTWNDLEAPTRHTHRLLHIRELTAPGHQDQSTHKLTQGTFGYASLRIRSLKRNGSEVEEKWNVRGLESIQEVVEKQPTDVSKSVEDLEDLASCNPPPPPSISPSTPSRRVNAPSRYTRRPFKTSRTSILADWRPEPELGVLTSGSDGLGSRFSGAQHRRRRRTNGEVKDGYSLGYGCTRCYIQGMSSYLTSSYHPPHPRHSWPLWPSWTTARGSMNSFHPERRFWASLDRSYLPVLLSVMNRFITCSRYIIDTFYTFYGVLLEDHSHVTTPSFDEDIPIQRIPRQFDIPSIRSKSPDEVASVRVQVIAVHVKQDPTTQVSTIQQKKTIWTRCARDQETWWMKERTTRSILVQYTFLPSRGEARFRVPSSLRTLADILDRSRRKEELGKEAAARLAQACRCYVILSAV</sequence>
<feature type="compositionally biased region" description="Basic and acidic residues" evidence="1">
    <location>
        <begin position="153"/>
        <end position="163"/>
    </location>
</feature>
<protein>
    <submittedName>
        <fullName evidence="2">Uncharacterized protein</fullName>
    </submittedName>
</protein>
<evidence type="ECO:0000313" key="2">
    <source>
        <dbReference type="EMBL" id="TDL16622.1"/>
    </source>
</evidence>
<name>A0A4Y7PP51_9AGAM</name>
<evidence type="ECO:0000313" key="3">
    <source>
        <dbReference type="Proteomes" id="UP000294933"/>
    </source>
</evidence>
<dbReference type="Proteomes" id="UP000294933">
    <property type="component" value="Unassembled WGS sequence"/>
</dbReference>
<proteinExistence type="predicted"/>